<dbReference type="AlphaFoldDB" id="M1UDY5"/>
<dbReference type="EMBL" id="CP004354">
    <property type="protein sequence ID" value="AGG66215.1"/>
    <property type="molecule type" value="Genomic_DNA"/>
</dbReference>
<evidence type="ECO:0000313" key="2">
    <source>
        <dbReference type="Proteomes" id="UP000011760"/>
    </source>
</evidence>
<dbReference type="KEGG" id="ccn:H924_03845"/>
<organism evidence="1 2">
    <name type="scientific">Corynebacterium callunae DSM 20147</name>
    <dbReference type="NCBI Taxonomy" id="1121353"/>
    <lineage>
        <taxon>Bacteria</taxon>
        <taxon>Bacillati</taxon>
        <taxon>Actinomycetota</taxon>
        <taxon>Actinomycetes</taxon>
        <taxon>Mycobacteriales</taxon>
        <taxon>Corynebacteriaceae</taxon>
        <taxon>Corynebacterium</taxon>
    </lineage>
</organism>
<accession>M1UDY5</accession>
<dbReference type="HOGENOM" id="CLU_2896418_0_0_11"/>
<name>M1UDY5_9CORY</name>
<dbReference type="RefSeq" id="WP_015650653.1">
    <property type="nucleotide sequence ID" value="NC_020506.1"/>
</dbReference>
<dbReference type="Proteomes" id="UP000011760">
    <property type="component" value="Chromosome"/>
</dbReference>
<gene>
    <name evidence="1" type="ORF">H924_03845</name>
</gene>
<sequence>MGLELIIGLITMSPFVAEFAQTIGLSSGGGLSGGGLSSGLLSSAGSLLSGGGSLLSSGGLSS</sequence>
<dbReference type="PATRIC" id="fig|1121353.3.peg.791"/>
<dbReference type="STRING" id="1121353.H924_03845"/>
<protein>
    <submittedName>
        <fullName evidence="1">Uncharacterized protein</fullName>
    </submittedName>
</protein>
<proteinExistence type="predicted"/>
<keyword evidence="2" id="KW-1185">Reference proteome</keyword>
<evidence type="ECO:0000313" key="1">
    <source>
        <dbReference type="EMBL" id="AGG66215.1"/>
    </source>
</evidence>
<reference evidence="1 2" key="1">
    <citation type="submission" date="2013-02" db="EMBL/GenBank/DDBJ databases">
        <title>The complete genome sequence of Corynebacterium callunae DSM 20147.</title>
        <authorList>
            <person name="Ruckert C."/>
            <person name="Albersmeier A."/>
            <person name="Kalinowski J."/>
        </authorList>
    </citation>
    <scope>NUCLEOTIDE SEQUENCE [LARGE SCALE GENOMIC DNA]</scope>
    <source>
        <strain evidence="1 2">DSM 20147</strain>
    </source>
</reference>